<dbReference type="AlphaFoldDB" id="A6NY22"/>
<protein>
    <submittedName>
        <fullName evidence="2">Sigma-70, region 4</fullName>
    </submittedName>
</protein>
<comment type="caution">
    <text evidence="2">The sequence shown here is derived from an EMBL/GenBank/DDBJ whole genome shotgun (WGS) entry which is preliminary data.</text>
</comment>
<dbReference type="PANTHER" id="PTHR30603:SF47">
    <property type="entry name" value="RNA POLYMERASE SIGMA FACTOR SIGD, CHLOROPLASTIC"/>
    <property type="match status" value="1"/>
</dbReference>
<dbReference type="InterPro" id="IPR013324">
    <property type="entry name" value="RNA_pol_sigma_r3/r4-like"/>
</dbReference>
<dbReference type="Gene3D" id="1.10.10.10">
    <property type="entry name" value="Winged helix-like DNA-binding domain superfamily/Winged helix DNA-binding domain"/>
    <property type="match status" value="1"/>
</dbReference>
<evidence type="ECO:0000259" key="1">
    <source>
        <dbReference type="Pfam" id="PF04545"/>
    </source>
</evidence>
<dbReference type="GO" id="GO:0003700">
    <property type="term" value="F:DNA-binding transcription factor activity"/>
    <property type="evidence" value="ECO:0007669"/>
    <property type="project" value="InterPro"/>
</dbReference>
<organism evidence="2 3">
    <name type="scientific">Pseudoflavonifractor capillosus ATCC 29799</name>
    <dbReference type="NCBI Taxonomy" id="411467"/>
    <lineage>
        <taxon>Bacteria</taxon>
        <taxon>Bacillati</taxon>
        <taxon>Bacillota</taxon>
        <taxon>Clostridia</taxon>
        <taxon>Eubacteriales</taxon>
        <taxon>Oscillospiraceae</taxon>
        <taxon>Pseudoflavonifractor</taxon>
    </lineage>
</organism>
<evidence type="ECO:0000313" key="3">
    <source>
        <dbReference type="Proteomes" id="UP000003639"/>
    </source>
</evidence>
<dbReference type="InterPro" id="IPR050239">
    <property type="entry name" value="Sigma-70_RNA_pol_init_factors"/>
</dbReference>
<dbReference type="STRING" id="411467.BACCAP_03120"/>
<dbReference type="InterPro" id="IPR036388">
    <property type="entry name" value="WH-like_DNA-bd_sf"/>
</dbReference>
<reference evidence="2 3" key="2">
    <citation type="submission" date="2007-06" db="EMBL/GenBank/DDBJ databases">
        <title>Draft genome sequence of Pseudoflavonifractor capillosus ATCC 29799.</title>
        <authorList>
            <person name="Sudarsanam P."/>
            <person name="Ley R."/>
            <person name="Guruge J."/>
            <person name="Turnbaugh P.J."/>
            <person name="Mahowald M."/>
            <person name="Liep D."/>
            <person name="Gordon J."/>
        </authorList>
    </citation>
    <scope>NUCLEOTIDE SEQUENCE [LARGE SCALE GENOMIC DNA]</scope>
    <source>
        <strain evidence="2 3">ATCC 29799</strain>
    </source>
</reference>
<feature type="domain" description="RNA polymerase sigma-70 region 4" evidence="1">
    <location>
        <begin position="110"/>
        <end position="159"/>
    </location>
</feature>
<dbReference type="OrthoDB" id="9809557at2"/>
<dbReference type="PANTHER" id="PTHR30603">
    <property type="entry name" value="RNA POLYMERASE SIGMA FACTOR RPO"/>
    <property type="match status" value="1"/>
</dbReference>
<dbReference type="GO" id="GO:0006352">
    <property type="term" value="P:DNA-templated transcription initiation"/>
    <property type="evidence" value="ECO:0007669"/>
    <property type="project" value="InterPro"/>
</dbReference>
<evidence type="ECO:0000313" key="2">
    <source>
        <dbReference type="EMBL" id="EDM99192.1"/>
    </source>
</evidence>
<dbReference type="SUPFAM" id="SSF88659">
    <property type="entry name" value="Sigma3 and sigma4 domains of RNA polymerase sigma factors"/>
    <property type="match status" value="1"/>
</dbReference>
<accession>A6NY22</accession>
<name>A6NY22_9FIRM</name>
<reference evidence="2 3" key="1">
    <citation type="submission" date="2007-04" db="EMBL/GenBank/DDBJ databases">
        <authorList>
            <person name="Fulton L."/>
            <person name="Clifton S."/>
            <person name="Fulton B."/>
            <person name="Xu J."/>
            <person name="Minx P."/>
            <person name="Pepin K.H."/>
            <person name="Johnson M."/>
            <person name="Thiruvilangam P."/>
            <person name="Bhonagiri V."/>
            <person name="Nash W.E."/>
            <person name="Mardis E.R."/>
            <person name="Wilson R.K."/>
        </authorList>
    </citation>
    <scope>NUCLEOTIDE SEQUENCE [LARGE SCALE GENOMIC DNA]</scope>
    <source>
        <strain evidence="2 3">ATCC 29799</strain>
    </source>
</reference>
<dbReference type="InterPro" id="IPR000943">
    <property type="entry name" value="RNA_pol_sigma70"/>
</dbReference>
<sequence length="340" mass="37825">MTKERIEELRNKYLYVCDRVATKYQLDEDGRQDLALYYLEVWQSKPAAAGKGAPYIYSALCKEAGRILKRKELCEDRSCSITDCTIYDDAISAAEDQIWCEELSGAIESALSQLTTREEEVLRLRFFEGLTGAECGKKFGVTRERIHQIEVTALRKLRHPSRSKFLKPFVTSCASAKKVSNNTPPSYKFVYDLPHLISRECLHAHGVGFEVGIYKNDGYLIWVTSHGNGGGYVNGTTLKLCRLEQATHYKTLDAAKAATALVVTSASVVNSQLLIPSRVTKESCGGMYVCRVCGNDQYVIQCSEYGFIAVGTQYPVKLPKATFFTSVEAAQSVINDIIGD</sequence>
<dbReference type="Proteomes" id="UP000003639">
    <property type="component" value="Unassembled WGS sequence"/>
</dbReference>
<dbReference type="eggNOG" id="COG0568">
    <property type="taxonomic scope" value="Bacteria"/>
</dbReference>
<dbReference type="InterPro" id="IPR007630">
    <property type="entry name" value="RNA_pol_sigma70_r4"/>
</dbReference>
<dbReference type="CDD" id="cd06171">
    <property type="entry name" value="Sigma70_r4"/>
    <property type="match status" value="1"/>
</dbReference>
<dbReference type="Pfam" id="PF04545">
    <property type="entry name" value="Sigma70_r4"/>
    <property type="match status" value="1"/>
</dbReference>
<proteinExistence type="predicted"/>
<dbReference type="NCBIfam" id="TIGR02937">
    <property type="entry name" value="sigma70-ECF"/>
    <property type="match status" value="1"/>
</dbReference>
<dbReference type="RefSeq" id="WP_006573629.1">
    <property type="nucleotide sequence ID" value="NZ_AAXG02000028.1"/>
</dbReference>
<dbReference type="PRINTS" id="PR00046">
    <property type="entry name" value="SIGMA70FCT"/>
</dbReference>
<dbReference type="EMBL" id="AAXG02000028">
    <property type="protein sequence ID" value="EDM99192.1"/>
    <property type="molecule type" value="Genomic_DNA"/>
</dbReference>
<dbReference type="InterPro" id="IPR014284">
    <property type="entry name" value="RNA_pol_sigma-70_dom"/>
</dbReference>
<gene>
    <name evidence="2" type="ORF">BACCAP_03120</name>
</gene>
<keyword evidence="3" id="KW-1185">Reference proteome</keyword>